<gene>
    <name evidence="3" type="ORF">VNI00_011748</name>
</gene>
<evidence type="ECO:0000256" key="2">
    <source>
        <dbReference type="SAM" id="Phobius"/>
    </source>
</evidence>
<keyword evidence="2" id="KW-0472">Membrane</keyword>
<proteinExistence type="predicted"/>
<feature type="compositionally biased region" description="Polar residues" evidence="1">
    <location>
        <begin position="82"/>
        <end position="92"/>
    </location>
</feature>
<evidence type="ECO:0000313" key="3">
    <source>
        <dbReference type="EMBL" id="KAK7035455.1"/>
    </source>
</evidence>
<evidence type="ECO:0000313" key="4">
    <source>
        <dbReference type="Proteomes" id="UP001383192"/>
    </source>
</evidence>
<keyword evidence="4" id="KW-1185">Reference proteome</keyword>
<feature type="region of interest" description="Disordered" evidence="1">
    <location>
        <begin position="232"/>
        <end position="273"/>
    </location>
</feature>
<keyword evidence="2" id="KW-1133">Transmembrane helix</keyword>
<accession>A0AAW0C9P7</accession>
<dbReference type="Proteomes" id="UP001383192">
    <property type="component" value="Unassembled WGS sequence"/>
</dbReference>
<reference evidence="3 4" key="1">
    <citation type="submission" date="2024-01" db="EMBL/GenBank/DDBJ databases">
        <title>A draft genome for a cacao thread blight-causing isolate of Paramarasmius palmivorus.</title>
        <authorList>
            <person name="Baruah I.K."/>
            <person name="Bukari Y."/>
            <person name="Amoako-Attah I."/>
            <person name="Meinhardt L.W."/>
            <person name="Bailey B.A."/>
            <person name="Cohen S.P."/>
        </authorList>
    </citation>
    <scope>NUCLEOTIDE SEQUENCE [LARGE SCALE GENOMIC DNA]</scope>
    <source>
        <strain evidence="3 4">GH-12</strain>
    </source>
</reference>
<name>A0AAW0C9P7_9AGAR</name>
<feature type="region of interest" description="Disordered" evidence="1">
    <location>
        <begin position="72"/>
        <end position="105"/>
    </location>
</feature>
<protein>
    <submittedName>
        <fullName evidence="3">Uncharacterized protein</fullName>
    </submittedName>
</protein>
<evidence type="ECO:0000256" key="1">
    <source>
        <dbReference type="SAM" id="MobiDB-lite"/>
    </source>
</evidence>
<sequence length="273" mass="30188">MSLKPQEIAGIVVGPLAFFAALLLVWVTMKHRQQRNRHIDTEKFTEKRFSGSSSVPLTQPVTSASLYAPSLYDSESRRTTSRPDSYSDTDSSLSREQDVGSPLASSECIRESWQTTLVGSPKESHYKTYSSSKRPYSICSSDSMSMYSVASAPRELHDLLFQARMSKSRVSSLVEFDAKSAFSIATSTSLDGYAQESSAFSGEPRGTAMRTVRPLPEHGSVPPVPAIPLHLKNVRPLPRPPPVARKPVPYHSLARPAIPPRSQLRPPMEEIRE</sequence>
<feature type="transmembrane region" description="Helical" evidence="2">
    <location>
        <begin position="6"/>
        <end position="27"/>
    </location>
</feature>
<dbReference type="EMBL" id="JAYKXP010000052">
    <property type="protein sequence ID" value="KAK7035455.1"/>
    <property type="molecule type" value="Genomic_DNA"/>
</dbReference>
<dbReference type="AlphaFoldDB" id="A0AAW0C9P7"/>
<organism evidence="3 4">
    <name type="scientific">Paramarasmius palmivorus</name>
    <dbReference type="NCBI Taxonomy" id="297713"/>
    <lineage>
        <taxon>Eukaryota</taxon>
        <taxon>Fungi</taxon>
        <taxon>Dikarya</taxon>
        <taxon>Basidiomycota</taxon>
        <taxon>Agaricomycotina</taxon>
        <taxon>Agaricomycetes</taxon>
        <taxon>Agaricomycetidae</taxon>
        <taxon>Agaricales</taxon>
        <taxon>Marasmiineae</taxon>
        <taxon>Marasmiaceae</taxon>
        <taxon>Paramarasmius</taxon>
    </lineage>
</organism>
<keyword evidence="2" id="KW-0812">Transmembrane</keyword>
<comment type="caution">
    <text evidence="3">The sequence shown here is derived from an EMBL/GenBank/DDBJ whole genome shotgun (WGS) entry which is preliminary data.</text>
</comment>